<evidence type="ECO:0000313" key="2">
    <source>
        <dbReference type="Proteomes" id="UP000034643"/>
    </source>
</evidence>
<organism evidence="1 2">
    <name type="scientific">Candidatus Woesebacteria bacterium GW2011_GWF1_46_13</name>
    <dbReference type="NCBI Taxonomy" id="1618602"/>
    <lineage>
        <taxon>Bacteria</taxon>
        <taxon>Candidatus Woeseibacteriota</taxon>
    </lineage>
</organism>
<comment type="caution">
    <text evidence="1">The sequence shown here is derived from an EMBL/GenBank/DDBJ whole genome shotgun (WGS) entry which is preliminary data.</text>
</comment>
<proteinExistence type="predicted"/>
<evidence type="ECO:0008006" key="3">
    <source>
        <dbReference type="Google" id="ProtNLM"/>
    </source>
</evidence>
<sequence>KISTVRSADELRKATEEIIAIRGEIEKSDFKCSGHIFCQNNCEYSLLCRASE</sequence>
<protein>
    <recommendedName>
        <fullName evidence="3">PD-(D/E)XK endonuclease-like domain-containing protein</fullName>
    </recommendedName>
</protein>
<accession>A0A0G1NR42</accession>
<name>A0A0G1NR42_9BACT</name>
<reference evidence="1 2" key="1">
    <citation type="journal article" date="2015" name="Nature">
        <title>rRNA introns, odd ribosomes, and small enigmatic genomes across a large radiation of phyla.</title>
        <authorList>
            <person name="Brown C.T."/>
            <person name="Hug L.A."/>
            <person name="Thomas B.C."/>
            <person name="Sharon I."/>
            <person name="Castelle C.J."/>
            <person name="Singh A."/>
            <person name="Wilkins M.J."/>
            <person name="Williams K.H."/>
            <person name="Banfield J.F."/>
        </authorList>
    </citation>
    <scope>NUCLEOTIDE SEQUENCE [LARGE SCALE GENOMIC DNA]</scope>
</reference>
<dbReference type="EMBL" id="LCLV01000021">
    <property type="protein sequence ID" value="KKU22797.1"/>
    <property type="molecule type" value="Genomic_DNA"/>
</dbReference>
<evidence type="ECO:0000313" key="1">
    <source>
        <dbReference type="EMBL" id="KKU22797.1"/>
    </source>
</evidence>
<gene>
    <name evidence="1" type="ORF">UX34_C0021G0009</name>
</gene>
<dbReference type="AlphaFoldDB" id="A0A0G1NR42"/>
<dbReference type="Proteomes" id="UP000034643">
    <property type="component" value="Unassembled WGS sequence"/>
</dbReference>
<feature type="non-terminal residue" evidence="1">
    <location>
        <position position="1"/>
    </location>
</feature>